<dbReference type="GO" id="GO:0017148">
    <property type="term" value="P:negative regulation of translation"/>
    <property type="evidence" value="ECO:0007669"/>
    <property type="project" value="TreeGrafter"/>
</dbReference>
<dbReference type="AlphaFoldDB" id="A0A2H0DYL4"/>
<accession>A0A2H0DYL4</accession>
<dbReference type="PANTHER" id="PTHR11545:SF2">
    <property type="entry name" value="LARGE RIBOSOMAL SUBUNIT PROTEIN UL13M"/>
    <property type="match status" value="1"/>
</dbReference>
<evidence type="ECO:0000256" key="2">
    <source>
        <dbReference type="ARBA" id="ARBA00022980"/>
    </source>
</evidence>
<gene>
    <name evidence="5" type="primary">rplM</name>
    <name evidence="5" type="ORF">COW81_01250</name>
</gene>
<organism evidence="5 6">
    <name type="scientific">Candidatus Campbellbacteria bacterium CG22_combo_CG10-13_8_21_14_all_36_13</name>
    <dbReference type="NCBI Taxonomy" id="1974529"/>
    <lineage>
        <taxon>Bacteria</taxon>
        <taxon>Candidatus Campbelliibacteriota</taxon>
    </lineage>
</organism>
<evidence type="ECO:0000313" key="6">
    <source>
        <dbReference type="Proteomes" id="UP000231143"/>
    </source>
</evidence>
<dbReference type="Proteomes" id="UP000231143">
    <property type="component" value="Unassembled WGS sequence"/>
</dbReference>
<evidence type="ECO:0000256" key="1">
    <source>
        <dbReference type="ARBA" id="ARBA00006227"/>
    </source>
</evidence>
<dbReference type="PANTHER" id="PTHR11545">
    <property type="entry name" value="RIBOSOMAL PROTEIN L13"/>
    <property type="match status" value="1"/>
</dbReference>
<evidence type="ECO:0000313" key="5">
    <source>
        <dbReference type="EMBL" id="PIP87265.1"/>
    </source>
</evidence>
<dbReference type="InterPro" id="IPR005822">
    <property type="entry name" value="Ribosomal_uL13"/>
</dbReference>
<comment type="similarity">
    <text evidence="1">Belongs to the universal ribosomal protein uL13 family.</text>
</comment>
<evidence type="ECO:0000256" key="3">
    <source>
        <dbReference type="ARBA" id="ARBA00023274"/>
    </source>
</evidence>
<dbReference type="GO" id="GO:0006412">
    <property type="term" value="P:translation"/>
    <property type="evidence" value="ECO:0007669"/>
    <property type="project" value="InterPro"/>
</dbReference>
<dbReference type="GO" id="GO:1990904">
    <property type="term" value="C:ribonucleoprotein complex"/>
    <property type="evidence" value="ECO:0007669"/>
    <property type="project" value="UniProtKB-KW"/>
</dbReference>
<dbReference type="Gene3D" id="3.90.1180.10">
    <property type="entry name" value="Ribosomal protein L13"/>
    <property type="match status" value="1"/>
</dbReference>
<evidence type="ECO:0000256" key="4">
    <source>
        <dbReference type="ARBA" id="ARBA00035499"/>
    </source>
</evidence>
<dbReference type="GO" id="GO:0003729">
    <property type="term" value="F:mRNA binding"/>
    <property type="evidence" value="ECO:0007669"/>
    <property type="project" value="TreeGrafter"/>
</dbReference>
<name>A0A2H0DYL4_9BACT</name>
<sequence length="120" mass="13552">METAKKTKEYTIDAKGRKLGRLATEIAVLLIGKNEPNFKTNVLPDVNVFVTNVDLMDIDDKKASTKKYYRYSGYPGGQKAETLAQVRDKKGTGEVLKTAVYGMLPINKLRKERMKKLIIK</sequence>
<dbReference type="Pfam" id="PF00572">
    <property type="entry name" value="Ribosomal_L13"/>
    <property type="match status" value="1"/>
</dbReference>
<dbReference type="NCBIfam" id="TIGR01066">
    <property type="entry name" value="rplM_bact"/>
    <property type="match status" value="1"/>
</dbReference>
<comment type="caution">
    <text evidence="5">The sequence shown here is derived from an EMBL/GenBank/DDBJ whole genome shotgun (WGS) entry which is preliminary data.</text>
</comment>
<dbReference type="PIRSF" id="PIRSF002181">
    <property type="entry name" value="Ribosomal_L13"/>
    <property type="match status" value="1"/>
</dbReference>
<dbReference type="InterPro" id="IPR036899">
    <property type="entry name" value="Ribosomal_uL13_sf"/>
</dbReference>
<reference evidence="5 6" key="1">
    <citation type="submission" date="2017-09" db="EMBL/GenBank/DDBJ databases">
        <title>Depth-based differentiation of microbial function through sediment-hosted aquifers and enrichment of novel symbionts in the deep terrestrial subsurface.</title>
        <authorList>
            <person name="Probst A.J."/>
            <person name="Ladd B."/>
            <person name="Jarett J.K."/>
            <person name="Geller-Mcgrath D.E."/>
            <person name="Sieber C.M."/>
            <person name="Emerson J.B."/>
            <person name="Anantharaman K."/>
            <person name="Thomas B.C."/>
            <person name="Malmstrom R."/>
            <person name="Stieglmeier M."/>
            <person name="Klingl A."/>
            <person name="Woyke T."/>
            <person name="Ryan C.M."/>
            <person name="Banfield J.F."/>
        </authorList>
    </citation>
    <scope>NUCLEOTIDE SEQUENCE [LARGE SCALE GENOMIC DNA]</scope>
    <source>
        <strain evidence="5">CG22_combo_CG10-13_8_21_14_all_36_13</strain>
    </source>
</reference>
<keyword evidence="3" id="KW-0687">Ribonucleoprotein</keyword>
<protein>
    <recommendedName>
        <fullName evidence="4">50S ribosomal protein L13</fullName>
    </recommendedName>
</protein>
<dbReference type="SUPFAM" id="SSF52161">
    <property type="entry name" value="Ribosomal protein L13"/>
    <property type="match status" value="1"/>
</dbReference>
<dbReference type="GO" id="GO:0005840">
    <property type="term" value="C:ribosome"/>
    <property type="evidence" value="ECO:0007669"/>
    <property type="project" value="UniProtKB-KW"/>
</dbReference>
<dbReference type="EMBL" id="PCTT01000014">
    <property type="protein sequence ID" value="PIP87265.1"/>
    <property type="molecule type" value="Genomic_DNA"/>
</dbReference>
<dbReference type="CDD" id="cd00392">
    <property type="entry name" value="Ribosomal_L13"/>
    <property type="match status" value="1"/>
</dbReference>
<keyword evidence="2 5" id="KW-0689">Ribosomal protein</keyword>
<dbReference type="GO" id="GO:0003735">
    <property type="term" value="F:structural constituent of ribosome"/>
    <property type="evidence" value="ECO:0007669"/>
    <property type="project" value="InterPro"/>
</dbReference>
<proteinExistence type="inferred from homology"/>
<dbReference type="InterPro" id="IPR005823">
    <property type="entry name" value="Ribosomal_uL13_bac-type"/>
</dbReference>